<dbReference type="RefSeq" id="WP_134246646.1">
    <property type="nucleotide sequence ID" value="NZ_SNQI01000001.1"/>
</dbReference>
<feature type="domain" description="TonB-dependent receptor plug" evidence="3">
    <location>
        <begin position="122"/>
        <end position="217"/>
    </location>
</feature>
<dbReference type="InterPro" id="IPR023997">
    <property type="entry name" value="TonB-dep_OMP_SusC/RagA_CS"/>
</dbReference>
<dbReference type="SUPFAM" id="SSF49464">
    <property type="entry name" value="Carboxypeptidase regulatory domain-like"/>
    <property type="match status" value="1"/>
</dbReference>
<dbReference type="Gene3D" id="2.170.130.10">
    <property type="entry name" value="TonB-dependent receptor, plug domain"/>
    <property type="match status" value="1"/>
</dbReference>
<dbReference type="EMBL" id="SNQI01000001">
    <property type="protein sequence ID" value="TEW76635.1"/>
    <property type="molecule type" value="Genomic_DNA"/>
</dbReference>
<dbReference type="Pfam" id="PF07715">
    <property type="entry name" value="Plug"/>
    <property type="match status" value="1"/>
</dbReference>
<evidence type="ECO:0000313" key="4">
    <source>
        <dbReference type="EMBL" id="TEW76635.1"/>
    </source>
</evidence>
<accession>A0A4Y8AWW5</accession>
<evidence type="ECO:0000256" key="2">
    <source>
        <dbReference type="SAM" id="SignalP"/>
    </source>
</evidence>
<dbReference type="OrthoDB" id="982809at2"/>
<evidence type="ECO:0000313" key="5">
    <source>
        <dbReference type="Proteomes" id="UP000298517"/>
    </source>
</evidence>
<sequence length="228" mass="24670">MKKTFFNTFLLILLCFFTSVFYAQERTITGVVTTLKNIAVVNAEVKAVSSKVTVLTDSLGNFKINCLDNDKIKISAEGFYSQKVKIDESIKEVLINLIFKRGEKNIDVAVGYGHIKEKDRSYAITSLKNENNFEFTKYSNIIELIVNSSPSITINNGGIIIRGESSLNGSSAALIVIDGIDATMSQLSSLAPINVKSVDILKGGSAAIYGSRGANGVVLISTKRGGDK</sequence>
<reference evidence="4 5" key="1">
    <citation type="journal article" date="2011" name="J. Microbiol.">
        <title>Gramella jeungdoensis sp. nov., isolated from a solar saltern in Korea.</title>
        <authorList>
            <person name="Joung Y."/>
            <person name="Kim H."/>
            <person name="Jang T."/>
            <person name="Ahn T.S."/>
            <person name="Joh K."/>
        </authorList>
    </citation>
    <scope>NUCLEOTIDE SEQUENCE [LARGE SCALE GENOMIC DNA]</scope>
    <source>
        <strain evidence="4 5">KCTC 23123</strain>
    </source>
</reference>
<keyword evidence="1" id="KW-0472">Membrane</keyword>
<keyword evidence="2" id="KW-0732">Signal</keyword>
<keyword evidence="1" id="KW-0813">Transport</keyword>
<organism evidence="4 5">
    <name type="scientific">Gramella jeungdoensis</name>
    <dbReference type="NCBI Taxonomy" id="708091"/>
    <lineage>
        <taxon>Bacteria</taxon>
        <taxon>Pseudomonadati</taxon>
        <taxon>Bacteroidota</taxon>
        <taxon>Flavobacteriia</taxon>
        <taxon>Flavobacteriales</taxon>
        <taxon>Flavobacteriaceae</taxon>
        <taxon>Christiangramia</taxon>
    </lineage>
</organism>
<keyword evidence="5" id="KW-1185">Reference proteome</keyword>
<evidence type="ECO:0000259" key="3">
    <source>
        <dbReference type="Pfam" id="PF07715"/>
    </source>
</evidence>
<dbReference type="SUPFAM" id="SSF56935">
    <property type="entry name" value="Porins"/>
    <property type="match status" value="1"/>
</dbReference>
<comment type="caution">
    <text evidence="4">The sequence shown here is derived from an EMBL/GenBank/DDBJ whole genome shotgun (WGS) entry which is preliminary data.</text>
</comment>
<feature type="chain" id="PRO_5021485816" evidence="2">
    <location>
        <begin position="24"/>
        <end position="228"/>
    </location>
</feature>
<protein>
    <submittedName>
        <fullName evidence="4">TonB-dependent receptor</fullName>
    </submittedName>
</protein>
<proteinExistence type="inferred from homology"/>
<dbReference type="Gene3D" id="2.60.40.1120">
    <property type="entry name" value="Carboxypeptidase-like, regulatory domain"/>
    <property type="match status" value="1"/>
</dbReference>
<dbReference type="PROSITE" id="PS52016">
    <property type="entry name" value="TONB_DEPENDENT_REC_3"/>
    <property type="match status" value="1"/>
</dbReference>
<dbReference type="InterPro" id="IPR037066">
    <property type="entry name" value="Plug_dom_sf"/>
</dbReference>
<dbReference type="Proteomes" id="UP000298517">
    <property type="component" value="Unassembled WGS sequence"/>
</dbReference>
<comment type="similarity">
    <text evidence="1">Belongs to the TonB-dependent receptor family.</text>
</comment>
<dbReference type="NCBIfam" id="TIGR04057">
    <property type="entry name" value="SusC_RagA_signa"/>
    <property type="match status" value="1"/>
</dbReference>
<dbReference type="GO" id="GO:0009279">
    <property type="term" value="C:cell outer membrane"/>
    <property type="evidence" value="ECO:0007669"/>
    <property type="project" value="UniProtKB-SubCell"/>
</dbReference>
<dbReference type="InterPro" id="IPR012910">
    <property type="entry name" value="Plug_dom"/>
</dbReference>
<gene>
    <name evidence="4" type="ORF">E2488_01950</name>
</gene>
<keyword evidence="1" id="KW-1134">Transmembrane beta strand</keyword>
<keyword evidence="1" id="KW-0998">Cell outer membrane</keyword>
<dbReference type="InterPro" id="IPR039426">
    <property type="entry name" value="TonB-dep_rcpt-like"/>
</dbReference>
<dbReference type="InterPro" id="IPR008969">
    <property type="entry name" value="CarboxyPept-like_regulatory"/>
</dbReference>
<keyword evidence="4" id="KW-0675">Receptor</keyword>
<name>A0A4Y8AWW5_9FLAO</name>
<dbReference type="AlphaFoldDB" id="A0A4Y8AWW5"/>
<evidence type="ECO:0000256" key="1">
    <source>
        <dbReference type="PROSITE-ProRule" id="PRU01360"/>
    </source>
</evidence>
<keyword evidence="1" id="KW-0812">Transmembrane</keyword>
<comment type="subcellular location">
    <subcellularLocation>
        <location evidence="1">Cell outer membrane</location>
        <topology evidence="1">Multi-pass membrane protein</topology>
    </subcellularLocation>
</comment>
<feature type="signal peptide" evidence="2">
    <location>
        <begin position="1"/>
        <end position="23"/>
    </location>
</feature>